<evidence type="ECO:0000313" key="3">
    <source>
        <dbReference type="Proteomes" id="UP001187682"/>
    </source>
</evidence>
<feature type="region of interest" description="Disordered" evidence="1">
    <location>
        <begin position="82"/>
        <end position="131"/>
    </location>
</feature>
<evidence type="ECO:0000313" key="2">
    <source>
        <dbReference type="EMBL" id="SPN97253.1"/>
    </source>
</evidence>
<dbReference type="AlphaFoldDB" id="A0AAE8MRL7"/>
<keyword evidence="3" id="KW-1185">Reference proteome</keyword>
<feature type="compositionally biased region" description="Polar residues" evidence="1">
    <location>
        <begin position="237"/>
        <end position="247"/>
    </location>
</feature>
<dbReference type="Proteomes" id="UP001187682">
    <property type="component" value="Unassembled WGS sequence"/>
</dbReference>
<feature type="compositionally biased region" description="Polar residues" evidence="1">
    <location>
        <begin position="105"/>
        <end position="116"/>
    </location>
</feature>
<dbReference type="EMBL" id="ONZQ02000001">
    <property type="protein sequence ID" value="SPN97253.1"/>
    <property type="molecule type" value="Genomic_DNA"/>
</dbReference>
<name>A0AAE8MRL7_9PEZI</name>
<proteinExistence type="predicted"/>
<protein>
    <submittedName>
        <fullName evidence="2">Uncharacterized protein</fullName>
    </submittedName>
</protein>
<accession>A0AAE8MRL7</accession>
<sequence length="452" mass="50810">MPPKRRTAKARGKAPARNPPVATIRAVARLGRSLKRRMIAKLIALEEEQGETREIPRDVDLQCRYTRANVERYMGSRLGAALEQRKGATAEQRKEMMTPRRSLRSAGSDSGAGTSQGNRRRNVPGVRRESEVGGQVVVETVAKPPTEFMTLPTEVRLMIYRHLLISDDPIKVHSGWAIVYRHQRNRASFDTTVLRTCRICFAEGVRVLYGENEFEYLIRDAAPVQEASERIEDPGTPQGNTEATPPLTSHPEEEENSNDEYHDDDDDTLPDVQATATTATQPDSHDINISKVGPLMRRLSISAEANRSGPEYSQTMARAITTLATLRPTRANVHTLRIKVRTAWREETKEVALADWFMPGTAVMVSIIKLPVRFIKFEILTPSGREVCVEVNRGYGTATRRARRGDPRYVQDIPAVRRERDENAKREYGVLMGISGTITNEGWKDRLEVGDD</sequence>
<reference evidence="2" key="1">
    <citation type="submission" date="2018-03" db="EMBL/GenBank/DDBJ databases">
        <authorList>
            <person name="Guldener U."/>
        </authorList>
    </citation>
    <scope>NUCLEOTIDE SEQUENCE</scope>
</reference>
<organism evidence="2 3">
    <name type="scientific">Cephalotrichum gorgonifer</name>
    <dbReference type="NCBI Taxonomy" id="2041049"/>
    <lineage>
        <taxon>Eukaryota</taxon>
        <taxon>Fungi</taxon>
        <taxon>Dikarya</taxon>
        <taxon>Ascomycota</taxon>
        <taxon>Pezizomycotina</taxon>
        <taxon>Sordariomycetes</taxon>
        <taxon>Hypocreomycetidae</taxon>
        <taxon>Microascales</taxon>
        <taxon>Microascaceae</taxon>
        <taxon>Cephalotrichum</taxon>
    </lineage>
</organism>
<feature type="region of interest" description="Disordered" evidence="1">
    <location>
        <begin position="225"/>
        <end position="270"/>
    </location>
</feature>
<gene>
    <name evidence="2" type="ORF">DNG_00767</name>
</gene>
<comment type="caution">
    <text evidence="2">The sequence shown here is derived from an EMBL/GenBank/DDBJ whole genome shotgun (WGS) entry which is preliminary data.</text>
</comment>
<feature type="compositionally biased region" description="Acidic residues" evidence="1">
    <location>
        <begin position="252"/>
        <end position="269"/>
    </location>
</feature>
<feature type="compositionally biased region" description="Basic and acidic residues" evidence="1">
    <location>
        <begin position="83"/>
        <end position="98"/>
    </location>
</feature>
<evidence type="ECO:0000256" key="1">
    <source>
        <dbReference type="SAM" id="MobiDB-lite"/>
    </source>
</evidence>